<keyword evidence="4" id="KW-1185">Reference proteome</keyword>
<name>A0ABZ0UVA4_9RICK</name>
<evidence type="ECO:0000259" key="2">
    <source>
        <dbReference type="Pfam" id="PF06750"/>
    </source>
</evidence>
<feature type="transmembrane region" description="Helical" evidence="1">
    <location>
        <begin position="221"/>
        <end position="240"/>
    </location>
</feature>
<dbReference type="Proteomes" id="UP001326613">
    <property type="component" value="Chromosome"/>
</dbReference>
<dbReference type="PANTHER" id="PTHR30487">
    <property type="entry name" value="TYPE 4 PREPILIN-LIKE PROTEINS LEADER PEPTIDE-PROCESSING ENZYME"/>
    <property type="match status" value="1"/>
</dbReference>
<feature type="transmembrane region" description="Helical" evidence="1">
    <location>
        <begin position="128"/>
        <end position="145"/>
    </location>
</feature>
<evidence type="ECO:0000313" key="4">
    <source>
        <dbReference type="Proteomes" id="UP001326613"/>
    </source>
</evidence>
<proteinExistence type="predicted"/>
<feature type="transmembrane region" description="Helical" evidence="1">
    <location>
        <begin position="104"/>
        <end position="121"/>
    </location>
</feature>
<feature type="transmembrane region" description="Helical" evidence="1">
    <location>
        <begin position="151"/>
        <end position="170"/>
    </location>
</feature>
<sequence length="243" mass="28197">MLEYIIVTVFGLLIGNFATTIFYRLPRNITICGINQNCDQPPFCSYCRHLLKPHEYLPLLSWFSTFGKCNYCNSNIPTQYFILEISAVILSNSCFYLFNGITDLYILIFGFGVSCLLNILIYREHKAIPQIITISMLFWGAIYRTLTEQTIILWLSTISIAFIISLFLLNSKFNDTFRSKCIINILMLTSVWCSQEDLTLYMLIITMLCILWSFWKQLDLYSLSILTLFCITISDAILFLNQT</sequence>
<evidence type="ECO:0000256" key="1">
    <source>
        <dbReference type="SAM" id="Phobius"/>
    </source>
</evidence>
<dbReference type="PANTHER" id="PTHR30487:SF0">
    <property type="entry name" value="PREPILIN LEADER PEPTIDASE_N-METHYLTRANSFERASE-RELATED"/>
    <property type="match status" value="1"/>
</dbReference>
<accession>A0ABZ0UVA4</accession>
<feature type="transmembrane region" description="Helical" evidence="1">
    <location>
        <begin position="198"/>
        <end position="215"/>
    </location>
</feature>
<keyword evidence="1" id="KW-0812">Transmembrane</keyword>
<keyword evidence="1" id="KW-1133">Transmembrane helix</keyword>
<feature type="transmembrane region" description="Helical" evidence="1">
    <location>
        <begin position="6"/>
        <end position="25"/>
    </location>
</feature>
<dbReference type="InterPro" id="IPR010627">
    <property type="entry name" value="Prepilin_pept_A24_N"/>
</dbReference>
<protein>
    <submittedName>
        <fullName evidence="3">Type 4 prepilin-like peptidase</fullName>
    </submittedName>
</protein>
<dbReference type="EMBL" id="CP112932">
    <property type="protein sequence ID" value="WPY01436.1"/>
    <property type="molecule type" value="Genomic_DNA"/>
</dbReference>
<keyword evidence="1" id="KW-0472">Membrane</keyword>
<feature type="domain" description="Prepilin peptidase A24 N-terminal" evidence="2">
    <location>
        <begin position="9"/>
        <end position="96"/>
    </location>
</feature>
<organism evidence="3 4">
    <name type="scientific">Candidatus Trichorickettsia mobilis</name>
    <dbReference type="NCBI Taxonomy" id="1346319"/>
    <lineage>
        <taxon>Bacteria</taxon>
        <taxon>Pseudomonadati</taxon>
        <taxon>Pseudomonadota</taxon>
        <taxon>Alphaproteobacteria</taxon>
        <taxon>Rickettsiales</taxon>
        <taxon>Rickettsiaceae</taxon>
        <taxon>Rickettsieae</taxon>
        <taxon>Candidatus Trichorickettsia</taxon>
    </lineage>
</organism>
<evidence type="ECO:0000313" key="3">
    <source>
        <dbReference type="EMBL" id="WPY01436.1"/>
    </source>
</evidence>
<reference evidence="3 4" key="1">
    <citation type="submission" date="2022-10" db="EMBL/GenBank/DDBJ databases">
        <title>Host association and intracellularity evolved multiple times independently in the Rickettsiales.</title>
        <authorList>
            <person name="Castelli M."/>
            <person name="Nardi T."/>
            <person name="Gammuto L."/>
            <person name="Bellinzona G."/>
            <person name="Sabaneyeva E."/>
            <person name="Potekhin A."/>
            <person name="Serra V."/>
            <person name="Petroni G."/>
            <person name="Sassera D."/>
        </authorList>
    </citation>
    <scope>NUCLEOTIDE SEQUENCE [LARGE SCALE GENOMIC DNA]</scope>
    <source>
        <strain evidence="3 4">Kr 154-4</strain>
    </source>
</reference>
<gene>
    <name evidence="3" type="ORF">Trichorick_01349</name>
</gene>
<dbReference type="RefSeq" id="WP_323738209.1">
    <property type="nucleotide sequence ID" value="NZ_CP112932.1"/>
</dbReference>
<dbReference type="Pfam" id="PF06750">
    <property type="entry name" value="A24_N_bact"/>
    <property type="match status" value="1"/>
</dbReference>
<dbReference type="InterPro" id="IPR050882">
    <property type="entry name" value="Prepilin_peptidase/N-MTase"/>
</dbReference>